<dbReference type="InterPro" id="IPR021820">
    <property type="entry name" value="S-locus_recpt_kinase_C"/>
</dbReference>
<keyword evidence="3" id="KW-0808">Transferase</keyword>
<keyword evidence="8" id="KW-1015">Disulfide bond</keyword>
<evidence type="ECO:0000256" key="4">
    <source>
        <dbReference type="ARBA" id="ARBA00022729"/>
    </source>
</evidence>
<proteinExistence type="predicted"/>
<dbReference type="FunFam" id="3.30.200.20:FF:000195">
    <property type="entry name" value="G-type lectin S-receptor-like serine/threonine-protein kinase"/>
    <property type="match status" value="1"/>
</dbReference>
<dbReference type="FunFam" id="1.10.510.10:FF:000060">
    <property type="entry name" value="G-type lectin S-receptor-like serine/threonine-protein kinase"/>
    <property type="match status" value="1"/>
</dbReference>
<dbReference type="GO" id="GO:0005886">
    <property type="term" value="C:plasma membrane"/>
    <property type="evidence" value="ECO:0007669"/>
    <property type="project" value="TreeGrafter"/>
</dbReference>
<evidence type="ECO:0000256" key="9">
    <source>
        <dbReference type="ARBA" id="ARBA00023180"/>
    </source>
</evidence>
<keyword evidence="4" id="KW-0732">Signal</keyword>
<comment type="caution">
    <text evidence="13">The sequence shown here is derived from an EMBL/GenBank/DDBJ whole genome shotgun (WGS) entry which is preliminary data.</text>
</comment>
<dbReference type="PANTHER" id="PTHR27002:SF812">
    <property type="entry name" value="RECEPTOR-LIKE SERINE_THREONINE-PROTEIN KINASE"/>
    <property type="match status" value="1"/>
</dbReference>
<keyword evidence="14" id="KW-1185">Reference proteome</keyword>
<evidence type="ECO:0000256" key="10">
    <source>
        <dbReference type="ARBA" id="ARBA00047899"/>
    </source>
</evidence>
<dbReference type="SUPFAM" id="SSF56112">
    <property type="entry name" value="Protein kinase-like (PK-like)"/>
    <property type="match status" value="1"/>
</dbReference>
<keyword evidence="6" id="KW-0418">Kinase</keyword>
<dbReference type="PROSITE" id="PS50011">
    <property type="entry name" value="PROTEIN_KINASE_DOM"/>
    <property type="match status" value="1"/>
</dbReference>
<dbReference type="InterPro" id="IPR000719">
    <property type="entry name" value="Prot_kinase_dom"/>
</dbReference>
<reference evidence="13 14" key="1">
    <citation type="submission" date="2024-05" db="EMBL/GenBank/DDBJ databases">
        <title>Haplotype-resolved chromosome-level genome assembly of Huyou (Citrus changshanensis).</title>
        <authorList>
            <person name="Miao C."/>
            <person name="Chen W."/>
            <person name="Wu Y."/>
            <person name="Wang L."/>
            <person name="Zhao S."/>
            <person name="Grierson D."/>
            <person name="Xu C."/>
            <person name="Chen K."/>
        </authorList>
    </citation>
    <scope>NUCLEOTIDE SEQUENCE [LARGE SCALE GENOMIC DNA]</scope>
    <source>
        <strain evidence="13">01-14</strain>
        <tissue evidence="13">Leaf</tissue>
    </source>
</reference>
<evidence type="ECO:0000256" key="3">
    <source>
        <dbReference type="ARBA" id="ARBA00022679"/>
    </source>
</evidence>
<dbReference type="PROSITE" id="PS00108">
    <property type="entry name" value="PROTEIN_KINASE_ST"/>
    <property type="match status" value="1"/>
</dbReference>
<dbReference type="GO" id="GO:0005524">
    <property type="term" value="F:ATP binding"/>
    <property type="evidence" value="ECO:0007669"/>
    <property type="project" value="UniProtKB-KW"/>
</dbReference>
<evidence type="ECO:0000256" key="7">
    <source>
        <dbReference type="ARBA" id="ARBA00022840"/>
    </source>
</evidence>
<dbReference type="Pfam" id="PF11883">
    <property type="entry name" value="DUF3403"/>
    <property type="match status" value="1"/>
</dbReference>
<comment type="catalytic activity">
    <reaction evidence="10">
        <text>L-threonyl-[protein] + ATP = O-phospho-L-threonyl-[protein] + ADP + H(+)</text>
        <dbReference type="Rhea" id="RHEA:46608"/>
        <dbReference type="Rhea" id="RHEA-COMP:11060"/>
        <dbReference type="Rhea" id="RHEA-COMP:11605"/>
        <dbReference type="ChEBI" id="CHEBI:15378"/>
        <dbReference type="ChEBI" id="CHEBI:30013"/>
        <dbReference type="ChEBI" id="CHEBI:30616"/>
        <dbReference type="ChEBI" id="CHEBI:61977"/>
        <dbReference type="ChEBI" id="CHEBI:456216"/>
        <dbReference type="EC" id="2.7.11.1"/>
    </reaction>
</comment>
<evidence type="ECO:0000256" key="5">
    <source>
        <dbReference type="ARBA" id="ARBA00022741"/>
    </source>
</evidence>
<dbReference type="Gene3D" id="1.10.510.10">
    <property type="entry name" value="Transferase(Phosphotransferase) domain 1"/>
    <property type="match status" value="1"/>
</dbReference>
<accession>A0AAP0MYU8</accession>
<evidence type="ECO:0000313" key="13">
    <source>
        <dbReference type="EMBL" id="KAK9229623.1"/>
    </source>
</evidence>
<dbReference type="SMART" id="SM00220">
    <property type="entry name" value="S_TKc"/>
    <property type="match status" value="1"/>
</dbReference>
<keyword evidence="7" id="KW-0067">ATP-binding</keyword>
<evidence type="ECO:0000256" key="8">
    <source>
        <dbReference type="ARBA" id="ARBA00023157"/>
    </source>
</evidence>
<dbReference type="InterPro" id="IPR001245">
    <property type="entry name" value="Ser-Thr/Tyr_kinase_cat_dom"/>
</dbReference>
<evidence type="ECO:0000256" key="11">
    <source>
        <dbReference type="ARBA" id="ARBA00048679"/>
    </source>
</evidence>
<dbReference type="GO" id="GO:0004674">
    <property type="term" value="F:protein serine/threonine kinase activity"/>
    <property type="evidence" value="ECO:0007669"/>
    <property type="project" value="UniProtKB-KW"/>
</dbReference>
<evidence type="ECO:0000256" key="1">
    <source>
        <dbReference type="ARBA" id="ARBA00012513"/>
    </source>
</evidence>
<dbReference type="Gene3D" id="3.30.200.20">
    <property type="entry name" value="Phosphorylase Kinase, domain 1"/>
    <property type="match status" value="1"/>
</dbReference>
<dbReference type="EMBL" id="JBCGBO010000001">
    <property type="protein sequence ID" value="KAK9229623.1"/>
    <property type="molecule type" value="Genomic_DNA"/>
</dbReference>
<dbReference type="Pfam" id="PF07714">
    <property type="entry name" value="PK_Tyr_Ser-Thr"/>
    <property type="match status" value="1"/>
</dbReference>
<keyword evidence="2" id="KW-0723">Serine/threonine-protein kinase</keyword>
<keyword evidence="9" id="KW-0325">Glycoprotein</keyword>
<dbReference type="Proteomes" id="UP001428341">
    <property type="component" value="Unassembled WGS sequence"/>
</dbReference>
<dbReference type="PANTHER" id="PTHR27002">
    <property type="entry name" value="RECEPTOR-LIKE SERINE/THREONINE-PROTEIN KINASE SD1-8"/>
    <property type="match status" value="1"/>
</dbReference>
<dbReference type="AlphaFoldDB" id="A0AAP0MYU8"/>
<evidence type="ECO:0000256" key="6">
    <source>
        <dbReference type="ARBA" id="ARBA00022777"/>
    </source>
</evidence>
<sequence length="395" mass="44459">MVSLIFVNLVIVAFYLRRKLKSKGENLMLFDLSMNLKADDIELSNKANNRRKSTKREVELPLFSFSSVAAATNNFSDTNKLGEGGFGPVYKGVLAKGDEIAVKRLSVRSRQGLQELKNEALVIAKVQHKNLVRLLGCCIERDEKLLIYEYLPNKSLDFFLFDATKRVLLQLGTRLQIIEGIVEGLLYLHLHSRVRIIHRDLKASNILLDKEMKPKISDFGMARIFKGNESKANTNRVAGTFGYIPPEYVYQGICSIKSDVFSFGMLLLEILSGKKNTEFYHTGYLSINGYAWDLWTSNRVLELVDPGLLEDASCRKHMLSRYVNVALLCVQERADERPTMSDVDSMLKNEAATLPPPKQPAYSHVRSTASSAVSPVCRPEDCSINQITVSNLDAR</sequence>
<organism evidence="13 14">
    <name type="scientific">Citrus x changshan-huyou</name>
    <dbReference type="NCBI Taxonomy" id="2935761"/>
    <lineage>
        <taxon>Eukaryota</taxon>
        <taxon>Viridiplantae</taxon>
        <taxon>Streptophyta</taxon>
        <taxon>Embryophyta</taxon>
        <taxon>Tracheophyta</taxon>
        <taxon>Spermatophyta</taxon>
        <taxon>Magnoliopsida</taxon>
        <taxon>eudicotyledons</taxon>
        <taxon>Gunneridae</taxon>
        <taxon>Pentapetalae</taxon>
        <taxon>rosids</taxon>
        <taxon>malvids</taxon>
        <taxon>Sapindales</taxon>
        <taxon>Rutaceae</taxon>
        <taxon>Aurantioideae</taxon>
        <taxon>Citrus</taxon>
    </lineage>
</organism>
<dbReference type="InterPro" id="IPR011009">
    <property type="entry name" value="Kinase-like_dom_sf"/>
</dbReference>
<evidence type="ECO:0000313" key="14">
    <source>
        <dbReference type="Proteomes" id="UP001428341"/>
    </source>
</evidence>
<evidence type="ECO:0000259" key="12">
    <source>
        <dbReference type="PROSITE" id="PS50011"/>
    </source>
</evidence>
<name>A0AAP0MYU8_9ROSI</name>
<keyword evidence="5" id="KW-0547">Nucleotide-binding</keyword>
<feature type="domain" description="Protein kinase" evidence="12">
    <location>
        <begin position="75"/>
        <end position="347"/>
    </location>
</feature>
<protein>
    <recommendedName>
        <fullName evidence="1">non-specific serine/threonine protein kinase</fullName>
        <ecNumber evidence="1">2.7.11.1</ecNumber>
    </recommendedName>
</protein>
<dbReference type="EC" id="2.7.11.1" evidence="1"/>
<dbReference type="InterPro" id="IPR008271">
    <property type="entry name" value="Ser/Thr_kinase_AS"/>
</dbReference>
<gene>
    <name evidence="13" type="ORF">WN944_022586</name>
</gene>
<comment type="catalytic activity">
    <reaction evidence="11">
        <text>L-seryl-[protein] + ATP = O-phospho-L-seryl-[protein] + ADP + H(+)</text>
        <dbReference type="Rhea" id="RHEA:17989"/>
        <dbReference type="Rhea" id="RHEA-COMP:9863"/>
        <dbReference type="Rhea" id="RHEA-COMP:11604"/>
        <dbReference type="ChEBI" id="CHEBI:15378"/>
        <dbReference type="ChEBI" id="CHEBI:29999"/>
        <dbReference type="ChEBI" id="CHEBI:30616"/>
        <dbReference type="ChEBI" id="CHEBI:83421"/>
        <dbReference type="ChEBI" id="CHEBI:456216"/>
        <dbReference type="EC" id="2.7.11.1"/>
    </reaction>
</comment>
<evidence type="ECO:0000256" key="2">
    <source>
        <dbReference type="ARBA" id="ARBA00022527"/>
    </source>
</evidence>